<sequence>MKLMLGIKIDAMKVVAEDRLNHLLAEAPLSPYFTEVYRLKYERALSGLRAPRDEFHPVLIEEADALGIPVRELAEKIKANHEASIRQLDETEVLRRRLVAQVRAATTSQEIDEVFVELADHRSFDEPENSQLKSLDARSFTEFLEVGERVGEAVKISLP</sequence>
<reference evidence="1 2" key="1">
    <citation type="submission" date="2020-08" db="EMBL/GenBank/DDBJ databases">
        <title>Genome sequence of Rhizobiales bacterium strain IZ6.</title>
        <authorList>
            <person name="Nakai R."/>
            <person name="Naganuma T."/>
        </authorList>
    </citation>
    <scope>NUCLEOTIDE SEQUENCE [LARGE SCALE GENOMIC DNA]</scope>
    <source>
        <strain evidence="1 2">IZ6</strain>
    </source>
</reference>
<dbReference type="RefSeq" id="WP_222875386.1">
    <property type="nucleotide sequence ID" value="NZ_AP023361.1"/>
</dbReference>
<gene>
    <name evidence="1" type="ORF">IZ6_25000</name>
</gene>
<accession>A0A6S6QW09</accession>
<name>A0A6S6QW09_9HYPH</name>
<evidence type="ECO:0000313" key="1">
    <source>
        <dbReference type="EMBL" id="BCJ91765.1"/>
    </source>
</evidence>
<dbReference type="Proteomes" id="UP000515317">
    <property type="component" value="Chromosome"/>
</dbReference>
<organism evidence="1 2">
    <name type="scientific">Terrihabitans soli</name>
    <dbReference type="NCBI Taxonomy" id="708113"/>
    <lineage>
        <taxon>Bacteria</taxon>
        <taxon>Pseudomonadati</taxon>
        <taxon>Pseudomonadota</taxon>
        <taxon>Alphaproteobacteria</taxon>
        <taxon>Hyphomicrobiales</taxon>
        <taxon>Terrihabitans</taxon>
    </lineage>
</organism>
<protein>
    <submittedName>
        <fullName evidence="1">Uncharacterized protein</fullName>
    </submittedName>
</protein>
<keyword evidence="2" id="KW-1185">Reference proteome</keyword>
<dbReference type="AlphaFoldDB" id="A0A6S6QW09"/>
<evidence type="ECO:0000313" key="2">
    <source>
        <dbReference type="Proteomes" id="UP000515317"/>
    </source>
</evidence>
<proteinExistence type="predicted"/>
<dbReference type="EMBL" id="AP023361">
    <property type="protein sequence ID" value="BCJ91765.1"/>
    <property type="molecule type" value="Genomic_DNA"/>
</dbReference>
<dbReference type="KEGG" id="tso:IZ6_25000"/>